<keyword evidence="2" id="KW-1185">Reference proteome</keyword>
<proteinExistence type="predicted"/>
<evidence type="ECO:0000313" key="1">
    <source>
        <dbReference type="EMBL" id="AWV89614.1"/>
    </source>
</evidence>
<evidence type="ECO:0000313" key="2">
    <source>
        <dbReference type="Proteomes" id="UP000249799"/>
    </source>
</evidence>
<accession>A0A2Z4FLR5</accession>
<gene>
    <name evidence="1" type="ORF">DN745_09795</name>
</gene>
<dbReference type="KEGG" id="bsed:DN745_09795"/>
<dbReference type="EMBL" id="CP030032">
    <property type="protein sequence ID" value="AWV89614.1"/>
    <property type="molecule type" value="Genomic_DNA"/>
</dbReference>
<name>A0A2Z4FLR5_9DELT</name>
<dbReference type="Proteomes" id="UP000249799">
    <property type="component" value="Chromosome"/>
</dbReference>
<reference evidence="1 2" key="1">
    <citation type="submission" date="2018-06" db="EMBL/GenBank/DDBJ databases">
        <title>Lujinxingia sediminis gen. nov. sp. nov., a new facultative anaerobic member of the class Deltaproteobacteria, and proposal of Lujinxingaceae fam. nov.</title>
        <authorList>
            <person name="Guo L.-Y."/>
            <person name="Li C.-M."/>
            <person name="Wang S."/>
            <person name="Du Z.-J."/>
        </authorList>
    </citation>
    <scope>NUCLEOTIDE SEQUENCE [LARGE SCALE GENOMIC DNA]</scope>
    <source>
        <strain evidence="1 2">FA350</strain>
    </source>
</reference>
<organism evidence="1 2">
    <name type="scientific">Bradymonas sediminis</name>
    <dbReference type="NCBI Taxonomy" id="1548548"/>
    <lineage>
        <taxon>Bacteria</taxon>
        <taxon>Deltaproteobacteria</taxon>
        <taxon>Bradymonadales</taxon>
        <taxon>Bradymonadaceae</taxon>
        <taxon>Bradymonas</taxon>
    </lineage>
</organism>
<protein>
    <submittedName>
        <fullName evidence="1">Uncharacterized protein</fullName>
    </submittedName>
</protein>
<sequence length="188" mass="20725">MSGCVVPSDSEFTIAGIAQHQECMANASPVRPVANIARIQADGIGLFFQTDARRPSAGDSIYLQVYQPEHVRERLGEPIELADPRELKDGDHTFDTPPVMRGAAFFAQSCPDLSESFGLLGTVIFEELGEKNGEQIRGELRDAQIISLRDNTVVATDLNGQWDFTVNLNRPGQYFPNYPQGYPDGRLP</sequence>
<dbReference type="OrthoDB" id="9972211at2"/>
<dbReference type="AlphaFoldDB" id="A0A2Z4FLR5"/>